<evidence type="ECO:0000313" key="3">
    <source>
        <dbReference type="WBParaSite" id="maker-PairedContig_4451-snap-gene-0.9-mRNA-1"/>
    </source>
</evidence>
<dbReference type="STRING" id="6293.A0A1I8ERZ1"/>
<name>A0A1I8ERZ1_WUCBA</name>
<dbReference type="PANTHER" id="PTHR20835">
    <property type="entry name" value="E3 UBIQUITIN-PROTEIN LIGASE PPP1R11-RELATED"/>
    <property type="match status" value="1"/>
</dbReference>
<reference evidence="3" key="1">
    <citation type="submission" date="2016-11" db="UniProtKB">
        <authorList>
            <consortium name="WormBaseParasite"/>
        </authorList>
    </citation>
    <scope>IDENTIFICATION</scope>
    <source>
        <strain evidence="3">pt0022</strain>
    </source>
</reference>
<evidence type="ECO:0000256" key="2">
    <source>
        <dbReference type="ARBA" id="ARBA00031039"/>
    </source>
</evidence>
<accession>A0A1I8ERZ1</accession>
<protein>
    <recommendedName>
        <fullName evidence="1">E3 ubiquitin-protein ligase PPP1R11</fullName>
    </recommendedName>
    <alternativeName>
        <fullName evidence="2">Protein phosphatase 1 regulatory subunit 11</fullName>
    </alternativeName>
</protein>
<dbReference type="Pfam" id="PF07491">
    <property type="entry name" value="PPI_Ypi1"/>
    <property type="match status" value="1"/>
</dbReference>
<dbReference type="GO" id="GO:0004865">
    <property type="term" value="F:protein serine/threonine phosphatase inhibitor activity"/>
    <property type="evidence" value="ECO:0007669"/>
    <property type="project" value="InterPro"/>
</dbReference>
<evidence type="ECO:0000256" key="1">
    <source>
        <dbReference type="ARBA" id="ARBA00021994"/>
    </source>
</evidence>
<sequence>MDSGGCVGLTEMSRINQQSNSTITTTVVEEPINTTIAVQHLTLSPELSREPRVRWSADTIDNEFMGRYKSKCCCIYKKPKKWNESSDSDSDSDCETEHCRGHVEKRFHPLGGGDGGKAGRDLELLLKAIIISLQIRQCTTQLGAYINRNLFVLPIVGRLFCVHNLNP</sequence>
<dbReference type="AlphaFoldDB" id="A0A1I8ERZ1"/>
<proteinExistence type="predicted"/>
<dbReference type="PANTHER" id="PTHR20835:SF0">
    <property type="entry name" value="E3 UBIQUITIN-PROTEIN LIGASE PPP1R11"/>
    <property type="match status" value="1"/>
</dbReference>
<dbReference type="InterPro" id="IPR011107">
    <property type="entry name" value="PPI_Ypi1"/>
</dbReference>
<organism evidence="3">
    <name type="scientific">Wuchereria bancrofti</name>
    <dbReference type="NCBI Taxonomy" id="6293"/>
    <lineage>
        <taxon>Eukaryota</taxon>
        <taxon>Metazoa</taxon>
        <taxon>Ecdysozoa</taxon>
        <taxon>Nematoda</taxon>
        <taxon>Chromadorea</taxon>
        <taxon>Rhabditida</taxon>
        <taxon>Spirurina</taxon>
        <taxon>Spiruromorpha</taxon>
        <taxon>Filarioidea</taxon>
        <taxon>Onchocercidae</taxon>
        <taxon>Wuchereria</taxon>
    </lineage>
</organism>
<dbReference type="WBParaSite" id="maker-PairedContig_4451-snap-gene-0.9-mRNA-1">
    <property type="protein sequence ID" value="maker-PairedContig_4451-snap-gene-0.9-mRNA-1"/>
    <property type="gene ID" value="maker-PairedContig_4451-snap-gene-0.9"/>
</dbReference>
<dbReference type="GO" id="GO:0008157">
    <property type="term" value="F:protein phosphatase 1 binding"/>
    <property type="evidence" value="ECO:0007669"/>
    <property type="project" value="TreeGrafter"/>
</dbReference>
<dbReference type="GO" id="GO:0005634">
    <property type="term" value="C:nucleus"/>
    <property type="evidence" value="ECO:0007669"/>
    <property type="project" value="TreeGrafter"/>
</dbReference>